<protein>
    <recommendedName>
        <fullName evidence="5">RRM domain-containing protein</fullName>
    </recommendedName>
</protein>
<dbReference type="PROSITE" id="PS50102">
    <property type="entry name" value="RRM"/>
    <property type="match status" value="2"/>
</dbReference>
<name>A0A0K9P828_ZOSMR</name>
<dbReference type="Proteomes" id="UP000036987">
    <property type="component" value="Unassembled WGS sequence"/>
</dbReference>
<feature type="compositionally biased region" description="Acidic residues" evidence="4">
    <location>
        <begin position="14"/>
        <end position="40"/>
    </location>
</feature>
<feature type="domain" description="RRM" evidence="5">
    <location>
        <begin position="75"/>
        <end position="151"/>
    </location>
</feature>
<dbReference type="GO" id="GO:0000785">
    <property type="term" value="C:chromatin"/>
    <property type="evidence" value="ECO:0000318"/>
    <property type="project" value="GO_Central"/>
</dbReference>
<dbReference type="SMART" id="SM00360">
    <property type="entry name" value="RRM"/>
    <property type="match status" value="2"/>
</dbReference>
<accession>A0A0K9P828</accession>
<dbReference type="GO" id="GO:0003723">
    <property type="term" value="F:RNA binding"/>
    <property type="evidence" value="ECO:0000318"/>
    <property type="project" value="GO_Central"/>
</dbReference>
<feature type="domain" description="RRM" evidence="5">
    <location>
        <begin position="165"/>
        <end position="243"/>
    </location>
</feature>
<dbReference type="EMBL" id="LFYR01001076">
    <property type="protein sequence ID" value="KMZ65114.1"/>
    <property type="molecule type" value="Genomic_DNA"/>
</dbReference>
<keyword evidence="3" id="KW-0694">RNA-binding</keyword>
<feature type="compositionally biased region" description="Polar residues" evidence="4">
    <location>
        <begin position="61"/>
        <end position="72"/>
    </location>
</feature>
<evidence type="ECO:0000259" key="5">
    <source>
        <dbReference type="PROSITE" id="PS50102"/>
    </source>
</evidence>
<dbReference type="AlphaFoldDB" id="A0A0K9P828"/>
<keyword evidence="7" id="KW-1185">Reference proteome</keyword>
<dbReference type="InterPro" id="IPR000504">
    <property type="entry name" value="RRM_dom"/>
</dbReference>
<keyword evidence="2" id="KW-0539">Nucleus</keyword>
<dbReference type="Pfam" id="PF00076">
    <property type="entry name" value="RRM_1"/>
    <property type="match status" value="2"/>
</dbReference>
<feature type="region of interest" description="Disordered" evidence="4">
    <location>
        <begin position="1"/>
        <end position="46"/>
    </location>
</feature>
<dbReference type="OrthoDB" id="1875751at2759"/>
<evidence type="ECO:0000256" key="4">
    <source>
        <dbReference type="SAM" id="MobiDB-lite"/>
    </source>
</evidence>
<evidence type="ECO:0000313" key="6">
    <source>
        <dbReference type="EMBL" id="KMZ65114.1"/>
    </source>
</evidence>
<evidence type="ECO:0000256" key="2">
    <source>
        <dbReference type="ARBA" id="ARBA00023242"/>
    </source>
</evidence>
<evidence type="ECO:0000256" key="3">
    <source>
        <dbReference type="PROSITE-ProRule" id="PRU00176"/>
    </source>
</evidence>
<dbReference type="GO" id="GO:0005654">
    <property type="term" value="C:nucleoplasm"/>
    <property type="evidence" value="ECO:0000318"/>
    <property type="project" value="GO_Central"/>
</dbReference>
<dbReference type="InterPro" id="IPR035979">
    <property type="entry name" value="RBD_domain_sf"/>
</dbReference>
<comment type="caution">
    <text evidence="6">The sequence shown here is derived from an EMBL/GenBank/DDBJ whole genome shotgun (WGS) entry which is preliminary data.</text>
</comment>
<dbReference type="InterPro" id="IPR012677">
    <property type="entry name" value="Nucleotide-bd_a/b_plait_sf"/>
</dbReference>
<sequence>MDASVDERNTFSAEEYDEEFEEIEIEEEVDEEEEEEEEVGAGEAHEHGVVSKVDSGAGHQVNRSANVGGSTDSEGKIFVGGVAWETTEEVFNKHFEKYGEIIDSIIMKDRNTGKPRGFGFVTYNDPSVLDEVLKHEHVIDGRTVEVKRTVPRVTAITKPGGPKTKKIFIGGIPPTLTEDEFKEYFEVYGKVSEHQIMLDHSTGRSRGFGFITFEKEATVDEIMADTRIHELGGKQVELKKAVPKNTGGDLSSSSHGGGNMYGGYGNLPSYGYGAAAYQSGSVFGARAASGFYGRGNYGYVDGGSYGYGMGYGSTYGGPMYGYGAGYGGQSGYNAFYGNGGGGGAAGGGNGRYGRRYNPYGR</sequence>
<evidence type="ECO:0000313" key="7">
    <source>
        <dbReference type="Proteomes" id="UP000036987"/>
    </source>
</evidence>
<comment type="subcellular location">
    <subcellularLocation>
        <location evidence="1">Nucleus</location>
    </subcellularLocation>
</comment>
<dbReference type="PANTHER" id="PTHR48033:SF10">
    <property type="entry name" value="RNA-BINDING PROTEIN SQUID"/>
    <property type="match status" value="1"/>
</dbReference>
<dbReference type="PANTHER" id="PTHR48033">
    <property type="entry name" value="RNA-BINDING (RRM/RBD/RNP MOTIFS) FAMILY PROTEIN"/>
    <property type="match status" value="1"/>
</dbReference>
<organism evidence="6 7">
    <name type="scientific">Zostera marina</name>
    <name type="common">Eelgrass</name>
    <dbReference type="NCBI Taxonomy" id="29655"/>
    <lineage>
        <taxon>Eukaryota</taxon>
        <taxon>Viridiplantae</taxon>
        <taxon>Streptophyta</taxon>
        <taxon>Embryophyta</taxon>
        <taxon>Tracheophyta</taxon>
        <taxon>Spermatophyta</taxon>
        <taxon>Magnoliopsida</taxon>
        <taxon>Liliopsida</taxon>
        <taxon>Zosteraceae</taxon>
        <taxon>Zostera</taxon>
    </lineage>
</organism>
<dbReference type="GO" id="GO:0010468">
    <property type="term" value="P:regulation of gene expression"/>
    <property type="evidence" value="ECO:0000318"/>
    <property type="project" value="GO_Central"/>
</dbReference>
<feature type="region of interest" description="Disordered" evidence="4">
    <location>
        <begin position="53"/>
        <end position="72"/>
    </location>
</feature>
<dbReference type="FunFam" id="3.30.70.330:FF:000051">
    <property type="entry name" value="Heterogeneous nuclear ribonucleoprotein 1"/>
    <property type="match status" value="1"/>
</dbReference>
<reference evidence="7" key="1">
    <citation type="journal article" date="2016" name="Nature">
        <title>The genome of the seagrass Zostera marina reveals angiosperm adaptation to the sea.</title>
        <authorList>
            <person name="Olsen J.L."/>
            <person name="Rouze P."/>
            <person name="Verhelst B."/>
            <person name="Lin Y.-C."/>
            <person name="Bayer T."/>
            <person name="Collen J."/>
            <person name="Dattolo E."/>
            <person name="De Paoli E."/>
            <person name="Dittami S."/>
            <person name="Maumus F."/>
            <person name="Michel G."/>
            <person name="Kersting A."/>
            <person name="Lauritano C."/>
            <person name="Lohaus R."/>
            <person name="Toepel M."/>
            <person name="Tonon T."/>
            <person name="Vanneste K."/>
            <person name="Amirebrahimi M."/>
            <person name="Brakel J."/>
            <person name="Bostroem C."/>
            <person name="Chovatia M."/>
            <person name="Grimwood J."/>
            <person name="Jenkins J.W."/>
            <person name="Jueterbock A."/>
            <person name="Mraz A."/>
            <person name="Stam W.T."/>
            <person name="Tice H."/>
            <person name="Bornberg-Bauer E."/>
            <person name="Green P.J."/>
            <person name="Pearson G.A."/>
            <person name="Procaccini G."/>
            <person name="Duarte C.M."/>
            <person name="Schmutz J."/>
            <person name="Reusch T.B.H."/>
            <person name="Van de Peer Y."/>
        </authorList>
    </citation>
    <scope>NUCLEOTIDE SEQUENCE [LARGE SCALE GENOMIC DNA]</scope>
    <source>
        <strain evidence="7">cv. Finnish</strain>
    </source>
</reference>
<dbReference type="OMA" id="MPREETG"/>
<gene>
    <name evidence="6" type="ORF">ZOSMA_339G00100</name>
</gene>
<dbReference type="STRING" id="29655.A0A0K9P828"/>
<evidence type="ECO:0000256" key="1">
    <source>
        <dbReference type="ARBA" id="ARBA00004123"/>
    </source>
</evidence>
<proteinExistence type="predicted"/>
<dbReference type="Gene3D" id="3.30.70.330">
    <property type="match status" value="2"/>
</dbReference>
<dbReference type="SUPFAM" id="SSF54928">
    <property type="entry name" value="RNA-binding domain, RBD"/>
    <property type="match status" value="2"/>
</dbReference>